<sequence length="173" mass="19229">MGSDRLLPLGFVIVFSLNEYVGWNHRMLGSYRAVLGHFEQDQWFMVASAATNLILSFALFPAFGITGIVAATVVAHCIMWVGRGIVVCRQYMRGSGWRYLRVQAVHLVTLVVLMAGSYRVCALLPGGILGLLGRAVVVCILPNVLNLAFYIWTSDAAYLRTQAGRLWQKITHR</sequence>
<dbReference type="AlphaFoldDB" id="K1UBS5"/>
<feature type="transmembrane region" description="Helical" evidence="1">
    <location>
        <begin position="104"/>
        <end position="125"/>
    </location>
</feature>
<keyword evidence="1" id="KW-0472">Membrane</keyword>
<gene>
    <name evidence="2" type="ORF">OBE_01269</name>
</gene>
<feature type="transmembrane region" description="Helical" evidence="1">
    <location>
        <begin position="69"/>
        <end position="92"/>
    </location>
</feature>
<reference evidence="2" key="1">
    <citation type="journal article" date="2013" name="Environ. Microbiol.">
        <title>Microbiota from the distal guts of lean and obese adolescents exhibit partial functional redundancy besides clear differences in community structure.</title>
        <authorList>
            <person name="Ferrer M."/>
            <person name="Ruiz A."/>
            <person name="Lanza F."/>
            <person name="Haange S.B."/>
            <person name="Oberbach A."/>
            <person name="Till H."/>
            <person name="Bargiela R."/>
            <person name="Campoy C."/>
            <person name="Segura M.T."/>
            <person name="Richter M."/>
            <person name="von Bergen M."/>
            <person name="Seifert J."/>
            <person name="Suarez A."/>
        </authorList>
    </citation>
    <scope>NUCLEOTIDE SEQUENCE</scope>
</reference>
<accession>K1UBS5</accession>
<protein>
    <submittedName>
        <fullName evidence="2">Flippase</fullName>
    </submittedName>
</protein>
<organism evidence="2">
    <name type="scientific">human gut metagenome</name>
    <dbReference type="NCBI Taxonomy" id="408170"/>
    <lineage>
        <taxon>unclassified sequences</taxon>
        <taxon>metagenomes</taxon>
        <taxon>organismal metagenomes</taxon>
    </lineage>
</organism>
<feature type="transmembrane region" description="Helical" evidence="1">
    <location>
        <begin position="6"/>
        <end position="23"/>
    </location>
</feature>
<proteinExistence type="predicted"/>
<keyword evidence="1" id="KW-0812">Transmembrane</keyword>
<keyword evidence="1" id="KW-1133">Transmembrane helix</keyword>
<evidence type="ECO:0000313" key="2">
    <source>
        <dbReference type="EMBL" id="EKC75625.1"/>
    </source>
</evidence>
<comment type="caution">
    <text evidence="2">The sequence shown here is derived from an EMBL/GenBank/DDBJ whole genome shotgun (WGS) entry which is preliminary data.</text>
</comment>
<feature type="transmembrane region" description="Helical" evidence="1">
    <location>
        <begin position="131"/>
        <end position="152"/>
    </location>
</feature>
<dbReference type="EMBL" id="AJWZ01000834">
    <property type="protein sequence ID" value="EKC75625.1"/>
    <property type="molecule type" value="Genomic_DNA"/>
</dbReference>
<feature type="transmembrane region" description="Helical" evidence="1">
    <location>
        <begin position="43"/>
        <end position="63"/>
    </location>
</feature>
<name>K1UBS5_9ZZZZ</name>
<evidence type="ECO:0000256" key="1">
    <source>
        <dbReference type="SAM" id="Phobius"/>
    </source>
</evidence>